<keyword evidence="2" id="KW-1185">Reference proteome</keyword>
<comment type="caution">
    <text evidence="1">The sequence shown here is derived from an EMBL/GenBank/DDBJ whole genome shotgun (WGS) entry which is preliminary data.</text>
</comment>
<name>A0AC61S518_9BACT</name>
<organism evidence="1 2">
    <name type="scientific">Muribaculum caecicola</name>
    <dbReference type="NCBI Taxonomy" id="3038144"/>
    <lineage>
        <taxon>Bacteria</taxon>
        <taxon>Pseudomonadati</taxon>
        <taxon>Bacteroidota</taxon>
        <taxon>Bacteroidia</taxon>
        <taxon>Bacteroidales</taxon>
        <taxon>Muribaculaceae</taxon>
        <taxon>Muribaculum</taxon>
    </lineage>
</organism>
<protein>
    <submittedName>
        <fullName evidence="1">Peptide-methionine (R)-S-oxide reductase MsrB</fullName>
        <ecNumber evidence="1">1.8.4.12</ecNumber>
    </submittedName>
</protein>
<dbReference type="EMBL" id="SSTG01000068">
    <property type="protein sequence ID" value="THG50690.1"/>
    <property type="molecule type" value="Genomic_DNA"/>
</dbReference>
<accession>A0AC61S518</accession>
<gene>
    <name evidence="1" type="primary">msrB</name>
    <name evidence="1" type="ORF">E5990_06445</name>
</gene>
<evidence type="ECO:0000313" key="1">
    <source>
        <dbReference type="EMBL" id="THG50690.1"/>
    </source>
</evidence>
<keyword evidence="1" id="KW-0560">Oxidoreductase</keyword>
<proteinExistence type="predicted"/>
<reference evidence="1" key="1">
    <citation type="submission" date="2019-04" db="EMBL/GenBank/DDBJ databases">
        <title>Microbes associate with the intestines of laboratory mice.</title>
        <authorList>
            <person name="Navarre W."/>
            <person name="Wong E."/>
            <person name="Huang K.C."/>
            <person name="Tropini C."/>
            <person name="Ng K."/>
            <person name="Yu B."/>
        </authorList>
    </citation>
    <scope>NUCLEOTIDE SEQUENCE</scope>
    <source>
        <strain evidence="1">NM86_A22</strain>
    </source>
</reference>
<evidence type="ECO:0000313" key="2">
    <source>
        <dbReference type="Proteomes" id="UP000305401"/>
    </source>
</evidence>
<sequence length="314" mass="35414">MTDKKEIYFAGGCFWGMEHLFSLVPGVLDAEAGYANSKVDKPDYREVCSGTTGAAETVKVTYDPSRVSLGRLIGLYMLSIDPVSVNRQGNDVGTQYRTGIYYTDSRDAQGIEKILSPYKLRYGNRFAVESGPLVNFYAAEDYHQDYLDKNPGGYCHINQKLFEIARNSDKDIIFKEELRQKLTPVQYAVTQENATEPPFDNEYWDEHRKGIYVDVTTGEPLFSSSDKFDSGCGWPSFTRPIEADIVTEKRDLSHGMDRVEVRSVNGNAHLGHVFTDGPRSAGGLRYCINSASLRFIPLSDMEKEGYGEYIKYVR</sequence>
<dbReference type="Proteomes" id="UP000305401">
    <property type="component" value="Unassembled WGS sequence"/>
</dbReference>
<dbReference type="EC" id="1.8.4.12" evidence="1"/>